<dbReference type="PRINTS" id="PR01166">
    <property type="entry name" value="CYCOXIDASEII"/>
</dbReference>
<dbReference type="Proteomes" id="UP000319263">
    <property type="component" value="Chromosome"/>
</dbReference>
<comment type="cofactor">
    <cofactor evidence="15">
        <name>Cu cation</name>
        <dbReference type="ChEBI" id="CHEBI:23378"/>
    </cofactor>
    <text evidence="15">Binds a copper A center.</text>
</comment>
<keyword evidence="5 14" id="KW-0812">Transmembrane</keyword>
<evidence type="ECO:0000256" key="8">
    <source>
        <dbReference type="ARBA" id="ARBA00022982"/>
    </source>
</evidence>
<protein>
    <recommendedName>
        <fullName evidence="15">Cytochrome c oxidase subunit 2</fullName>
        <ecNumber evidence="15">7.1.1.9</ecNumber>
    </recommendedName>
</protein>
<dbReference type="Pfam" id="PF00116">
    <property type="entry name" value="COX2"/>
    <property type="match status" value="1"/>
</dbReference>
<comment type="function">
    <text evidence="12 15">Subunits I and II form the functional core of the enzyme complex. Electrons originating in cytochrome c are transferred via heme a and Cu(A) to the binuclear center formed by heme a3 and Cu(B).</text>
</comment>
<organism evidence="19 20">
    <name type="scientific">Microlunatus elymi</name>
    <dbReference type="NCBI Taxonomy" id="2596828"/>
    <lineage>
        <taxon>Bacteria</taxon>
        <taxon>Bacillati</taxon>
        <taxon>Actinomycetota</taxon>
        <taxon>Actinomycetes</taxon>
        <taxon>Propionibacteriales</taxon>
        <taxon>Propionibacteriaceae</taxon>
        <taxon>Microlunatus</taxon>
    </lineage>
</organism>
<keyword evidence="19" id="KW-0560">Oxidoreductase</keyword>
<dbReference type="GO" id="GO:0016491">
    <property type="term" value="F:oxidoreductase activity"/>
    <property type="evidence" value="ECO:0007669"/>
    <property type="project" value="UniProtKB-KW"/>
</dbReference>
<dbReference type="InterPro" id="IPR036257">
    <property type="entry name" value="Cyt_c_oxidase_su2_TM_sf"/>
</dbReference>
<evidence type="ECO:0000256" key="7">
    <source>
        <dbReference type="ARBA" id="ARBA00022967"/>
    </source>
</evidence>
<dbReference type="GO" id="GO:0004129">
    <property type="term" value="F:cytochrome-c oxidase activity"/>
    <property type="evidence" value="ECO:0007669"/>
    <property type="project" value="UniProtKB-EC"/>
</dbReference>
<dbReference type="Pfam" id="PF02790">
    <property type="entry name" value="COX2_TM"/>
    <property type="match status" value="1"/>
</dbReference>
<dbReference type="OrthoDB" id="9781261at2"/>
<evidence type="ECO:0000256" key="12">
    <source>
        <dbReference type="ARBA" id="ARBA00024688"/>
    </source>
</evidence>
<dbReference type="PROSITE" id="PS51257">
    <property type="entry name" value="PROKAR_LIPOPROTEIN"/>
    <property type="match status" value="1"/>
</dbReference>
<evidence type="ECO:0000256" key="2">
    <source>
        <dbReference type="ARBA" id="ARBA00007866"/>
    </source>
</evidence>
<evidence type="ECO:0000256" key="11">
    <source>
        <dbReference type="ARBA" id="ARBA00023136"/>
    </source>
</evidence>
<dbReference type="InterPro" id="IPR008972">
    <property type="entry name" value="Cupredoxin"/>
</dbReference>
<evidence type="ECO:0000313" key="20">
    <source>
        <dbReference type="Proteomes" id="UP000319263"/>
    </source>
</evidence>
<keyword evidence="10 15" id="KW-0186">Copper</keyword>
<comment type="similarity">
    <text evidence="2 14">Belongs to the cytochrome c oxidase subunit 2 family.</text>
</comment>
<dbReference type="CDD" id="cd13919">
    <property type="entry name" value="CuRO_HCO_II_like_5"/>
    <property type="match status" value="1"/>
</dbReference>
<feature type="transmembrane region" description="Helical" evidence="17">
    <location>
        <begin position="49"/>
        <end position="74"/>
    </location>
</feature>
<evidence type="ECO:0000256" key="15">
    <source>
        <dbReference type="RuleBase" id="RU004024"/>
    </source>
</evidence>
<dbReference type="GO" id="GO:0042773">
    <property type="term" value="P:ATP synthesis coupled electron transport"/>
    <property type="evidence" value="ECO:0007669"/>
    <property type="project" value="TreeGrafter"/>
</dbReference>
<comment type="catalytic activity">
    <reaction evidence="13 15">
        <text>4 Fe(II)-[cytochrome c] + O2 + 8 H(+)(in) = 4 Fe(III)-[cytochrome c] + 2 H2O + 4 H(+)(out)</text>
        <dbReference type="Rhea" id="RHEA:11436"/>
        <dbReference type="Rhea" id="RHEA-COMP:10350"/>
        <dbReference type="Rhea" id="RHEA-COMP:14399"/>
        <dbReference type="ChEBI" id="CHEBI:15377"/>
        <dbReference type="ChEBI" id="CHEBI:15378"/>
        <dbReference type="ChEBI" id="CHEBI:15379"/>
        <dbReference type="ChEBI" id="CHEBI:29033"/>
        <dbReference type="ChEBI" id="CHEBI:29034"/>
        <dbReference type="EC" id="7.1.1.9"/>
    </reaction>
</comment>
<evidence type="ECO:0000256" key="4">
    <source>
        <dbReference type="ARBA" id="ARBA00022660"/>
    </source>
</evidence>
<dbReference type="InterPro" id="IPR001505">
    <property type="entry name" value="Copper_CuA"/>
</dbReference>
<feature type="compositionally biased region" description="Polar residues" evidence="16">
    <location>
        <begin position="256"/>
        <end position="265"/>
    </location>
</feature>
<evidence type="ECO:0000313" key="19">
    <source>
        <dbReference type="EMBL" id="QDP98928.1"/>
    </source>
</evidence>
<accession>A0A516Q669</accession>
<evidence type="ECO:0000256" key="3">
    <source>
        <dbReference type="ARBA" id="ARBA00022448"/>
    </source>
</evidence>
<dbReference type="InterPro" id="IPR014222">
    <property type="entry name" value="Cyt_c_oxidase_su2"/>
</dbReference>
<dbReference type="KEGG" id="mik:FOE78_18685"/>
<sequence>MPRTVSRLLLASLGLGALGLAGCSAETTAQLGRLGLPVAASDRSPYTHHLWIGSWIAAFGVGLLVWGMIIWCVVRYRRRKPGVPRQNRYNLPIEILYTVTPFIMIGVLFYFTVLTQDKVQAKVQHPDHVVTVVAQKWNWSFNYEEADNPDVGTATWESGTIEQPANLYLPVGESVRFNLKSVDVIHSFWVPAFYEKLDVVPGRNNSLDLTPTKEGVFAGKCAELCGTYHSAMLFNVHIVSKQEFIAHMKELEAKGQTGQLRTLQNPDAVPQRPESKQEGR</sequence>
<keyword evidence="6 15" id="KW-0479">Metal-binding</keyword>
<dbReference type="PANTHER" id="PTHR22888">
    <property type="entry name" value="CYTOCHROME C OXIDASE, SUBUNIT II"/>
    <property type="match status" value="1"/>
</dbReference>
<evidence type="ECO:0000259" key="18">
    <source>
        <dbReference type="PROSITE" id="PS50857"/>
    </source>
</evidence>
<comment type="subcellular location">
    <subcellularLocation>
        <location evidence="14">Cell membrane</location>
        <topology evidence="14">Multi-pass membrane protein</topology>
    </subcellularLocation>
    <subcellularLocation>
        <location evidence="1">Membrane</location>
        <topology evidence="1">Multi-pass membrane protein</topology>
    </subcellularLocation>
</comment>
<reference evidence="19 20" key="1">
    <citation type="submission" date="2019-07" db="EMBL/GenBank/DDBJ databases">
        <title>Microlunatus dokdonensis sp. nov. isolated from the rhizospheric soil of the wild plant Elymus tsukushiensis.</title>
        <authorList>
            <person name="Ghim S.-Y."/>
            <person name="Hwang Y.-J."/>
            <person name="Son J.-S."/>
            <person name="Shin J.-H."/>
        </authorList>
    </citation>
    <scope>NUCLEOTIDE SEQUENCE [LARGE SCALE GENOMIC DNA]</scope>
    <source>
        <strain evidence="19 20">KUDC0627</strain>
    </source>
</reference>
<dbReference type="InterPro" id="IPR045187">
    <property type="entry name" value="CcO_II"/>
</dbReference>
<evidence type="ECO:0000256" key="6">
    <source>
        <dbReference type="ARBA" id="ARBA00022723"/>
    </source>
</evidence>
<dbReference type="EC" id="7.1.1.9" evidence="15"/>
<keyword evidence="20" id="KW-1185">Reference proteome</keyword>
<keyword evidence="9 17" id="KW-1133">Transmembrane helix</keyword>
<dbReference type="InterPro" id="IPR011759">
    <property type="entry name" value="Cyt_c_oxidase_su2_TM_dom"/>
</dbReference>
<dbReference type="GO" id="GO:0005507">
    <property type="term" value="F:copper ion binding"/>
    <property type="evidence" value="ECO:0007669"/>
    <property type="project" value="InterPro"/>
</dbReference>
<gene>
    <name evidence="19" type="primary">coxB</name>
    <name evidence="19" type="ORF">FOE78_18685</name>
</gene>
<dbReference type="GO" id="GO:0005886">
    <property type="term" value="C:plasma membrane"/>
    <property type="evidence" value="ECO:0007669"/>
    <property type="project" value="UniProtKB-SubCell"/>
</dbReference>
<dbReference type="InterPro" id="IPR002429">
    <property type="entry name" value="CcO_II-like_C"/>
</dbReference>
<keyword evidence="8 14" id="KW-0249">Electron transport</keyword>
<evidence type="ECO:0000256" key="10">
    <source>
        <dbReference type="ARBA" id="ARBA00023008"/>
    </source>
</evidence>
<evidence type="ECO:0000256" key="17">
    <source>
        <dbReference type="SAM" id="Phobius"/>
    </source>
</evidence>
<dbReference type="NCBIfam" id="TIGR02866">
    <property type="entry name" value="CoxB"/>
    <property type="match status" value="1"/>
</dbReference>
<evidence type="ECO:0000256" key="1">
    <source>
        <dbReference type="ARBA" id="ARBA00004141"/>
    </source>
</evidence>
<dbReference type="SUPFAM" id="SSF81464">
    <property type="entry name" value="Cytochrome c oxidase subunit II-like, transmembrane region"/>
    <property type="match status" value="1"/>
</dbReference>
<keyword evidence="11 17" id="KW-0472">Membrane</keyword>
<evidence type="ECO:0000256" key="16">
    <source>
        <dbReference type="SAM" id="MobiDB-lite"/>
    </source>
</evidence>
<keyword evidence="7" id="KW-1278">Translocase</keyword>
<feature type="domain" description="Cytochrome oxidase subunit II copper A binding" evidence="18">
    <location>
        <begin position="125"/>
        <end position="250"/>
    </location>
</feature>
<feature type="region of interest" description="Disordered" evidence="16">
    <location>
        <begin position="256"/>
        <end position="280"/>
    </location>
</feature>
<evidence type="ECO:0000256" key="13">
    <source>
        <dbReference type="ARBA" id="ARBA00047816"/>
    </source>
</evidence>
<dbReference type="PANTHER" id="PTHR22888:SF9">
    <property type="entry name" value="CYTOCHROME C OXIDASE SUBUNIT 2"/>
    <property type="match status" value="1"/>
</dbReference>
<dbReference type="EMBL" id="CP041692">
    <property type="protein sequence ID" value="QDP98928.1"/>
    <property type="molecule type" value="Genomic_DNA"/>
</dbReference>
<dbReference type="PROSITE" id="PS50857">
    <property type="entry name" value="COX2_CUA"/>
    <property type="match status" value="1"/>
</dbReference>
<keyword evidence="3 14" id="KW-0813">Transport</keyword>
<feature type="transmembrane region" description="Helical" evidence="17">
    <location>
        <begin position="95"/>
        <end position="114"/>
    </location>
</feature>
<dbReference type="PROSITE" id="PS00078">
    <property type="entry name" value="COX2"/>
    <property type="match status" value="1"/>
</dbReference>
<evidence type="ECO:0000256" key="14">
    <source>
        <dbReference type="RuleBase" id="RU000456"/>
    </source>
</evidence>
<name>A0A516Q669_9ACTN</name>
<dbReference type="SUPFAM" id="SSF49503">
    <property type="entry name" value="Cupredoxins"/>
    <property type="match status" value="1"/>
</dbReference>
<proteinExistence type="inferred from homology"/>
<dbReference type="AlphaFoldDB" id="A0A516Q669"/>
<evidence type="ECO:0000256" key="9">
    <source>
        <dbReference type="ARBA" id="ARBA00022989"/>
    </source>
</evidence>
<dbReference type="Gene3D" id="2.60.40.420">
    <property type="entry name" value="Cupredoxins - blue copper proteins"/>
    <property type="match status" value="1"/>
</dbReference>
<dbReference type="Gene3D" id="1.10.287.90">
    <property type="match status" value="1"/>
</dbReference>
<keyword evidence="4 14" id="KW-0679">Respiratory chain</keyword>
<evidence type="ECO:0000256" key="5">
    <source>
        <dbReference type="ARBA" id="ARBA00022692"/>
    </source>
</evidence>